<dbReference type="EMBL" id="FIZX01000002">
    <property type="protein sequence ID" value="CZF82921.1"/>
    <property type="molecule type" value="Genomic_DNA"/>
</dbReference>
<reference evidence="4" key="1">
    <citation type="submission" date="2016-02" db="EMBL/GenBank/DDBJ databases">
        <authorList>
            <person name="Rodrigo-Torres Lidia"/>
            <person name="Arahal R.David."/>
        </authorList>
    </citation>
    <scope>NUCLEOTIDE SEQUENCE [LARGE SCALE GENOMIC DNA]</scope>
    <source>
        <strain evidence="4">CECT 9029</strain>
    </source>
</reference>
<evidence type="ECO:0000256" key="1">
    <source>
        <dbReference type="SAM" id="Phobius"/>
    </source>
</evidence>
<dbReference type="InterPro" id="IPR011623">
    <property type="entry name" value="7TMR_DISM_rcpt_extracell_dom1"/>
</dbReference>
<dbReference type="CDD" id="cd01948">
    <property type="entry name" value="EAL"/>
    <property type="match status" value="1"/>
</dbReference>
<dbReference type="InterPro" id="IPR050706">
    <property type="entry name" value="Cyclic-di-GMP_PDE-like"/>
</dbReference>
<feature type="transmembrane region" description="Helical" evidence="1">
    <location>
        <begin position="375"/>
        <end position="393"/>
    </location>
</feature>
<dbReference type="SMART" id="SM00052">
    <property type="entry name" value="EAL"/>
    <property type="match status" value="1"/>
</dbReference>
<dbReference type="AlphaFoldDB" id="A0A128F9G3"/>
<feature type="transmembrane region" description="Helical" evidence="1">
    <location>
        <begin position="221"/>
        <end position="246"/>
    </location>
</feature>
<gene>
    <name evidence="3" type="primary">cph2_12</name>
    <name evidence="3" type="ORF">GCE9029_03523</name>
</gene>
<dbReference type="InterPro" id="IPR035919">
    <property type="entry name" value="EAL_sf"/>
</dbReference>
<dbReference type="Pfam" id="PF00563">
    <property type="entry name" value="EAL"/>
    <property type="match status" value="1"/>
</dbReference>
<feature type="transmembrane region" description="Helical" evidence="1">
    <location>
        <begin position="289"/>
        <end position="307"/>
    </location>
</feature>
<dbReference type="Gene3D" id="2.60.40.2380">
    <property type="match status" value="1"/>
</dbReference>
<dbReference type="Gene3D" id="3.30.70.270">
    <property type="match status" value="1"/>
</dbReference>
<keyword evidence="1" id="KW-1133">Transmembrane helix</keyword>
<keyword evidence="1" id="KW-0812">Transmembrane</keyword>
<name>A0A128F9G3_9GAMM</name>
<feature type="transmembrane region" description="Helical" evidence="1">
    <location>
        <begin position="193"/>
        <end position="214"/>
    </location>
</feature>
<dbReference type="RefSeq" id="WP_062665171.1">
    <property type="nucleotide sequence ID" value="NZ_FIZX01000002.1"/>
</dbReference>
<evidence type="ECO:0000313" key="4">
    <source>
        <dbReference type="Proteomes" id="UP000071641"/>
    </source>
</evidence>
<evidence type="ECO:0000313" key="3">
    <source>
        <dbReference type="EMBL" id="CZF82921.1"/>
    </source>
</evidence>
<proteinExistence type="predicted"/>
<sequence>MKFQPLIPNRTLWIAATFFIVILCTLAGTRFAGLFPTLSSSPENVEVNYGYFIDSTNSHILRYVRESAIFRHIDDPVEVPWELGNKSYWIKLEVQNLESEHRHLSLYFDTPMIDRLNIYQFDDKGHEVKRWRLGDSLERGYMVGDMPPAVHFMMDGFERYELYLHVYSEGFPAMPIWLLDQHEYHTLTQLLHAIWGGFTAIMLAVAVYTFAVYVSLRERVYVVYTGYVVTSMILLGAVHGFGIYLFPSAIQIFFSNNTVGLTFALFILSLLFAHLYLRVHKVQSLLRQVVNYALMVLMGLMIISMVIPEHIAATFLIAIQPVFYTLIGVLVWRRWTVAQKWSPMFTLSWLPLVVAGVFPPLLVTGHVEYTLAARYAFMMGNVMTVMLMALALAERFRQQREESVYQLTHDMLSSSPNVNVLTLVVDQLVDKNREFTLCCFQIDRFNSLAPYMSVDQKQHFVSEVCERLHIALDSDAVKVLEGGYHRKHRIACIKEGLFGFVVMSTNQEKIKLLLASALDEVDHYVELSELSIRTQGTIGTSEFPKDGSTTDVLLRKSMQAVAETSTAEKRFNAYDSLNSFNRTMNMSLVSDLKRAIESDELDLYHQPQIDLRTGSIHGSEVLLRWDHPKFGQVSPEVFVKLAEEVGLINDLTLWVIKRAFYQQSKLIELGFSRRLSINVSASDIAIPNLVDKIADVAEQYHVPTGTLSLELTESTMVSDYERLHQVIDRLSQYDIEVSIDDYGTGYSSLTYLSQLPFTELKIDRSFINSLTNSPRKQNIVRATTEMAKSLGLMVVAEGVEDLETASVLKRYGVDIAQGYHYSRPLSFSQYLLYLKRTSHQMPVALKRPNRFGTQSG</sequence>
<dbReference type="STRING" id="1796497.GCE9029_03523"/>
<dbReference type="PANTHER" id="PTHR33121">
    <property type="entry name" value="CYCLIC DI-GMP PHOSPHODIESTERASE PDEF"/>
    <property type="match status" value="1"/>
</dbReference>
<dbReference type="Pfam" id="PF07696">
    <property type="entry name" value="7TMR-DISMED2"/>
    <property type="match status" value="1"/>
</dbReference>
<feature type="transmembrane region" description="Helical" evidence="1">
    <location>
        <begin position="313"/>
        <end position="332"/>
    </location>
</feature>
<protein>
    <submittedName>
        <fullName evidence="3">Phytochrome-like protein cph2</fullName>
    </submittedName>
</protein>
<feature type="transmembrane region" description="Helical" evidence="1">
    <location>
        <begin position="258"/>
        <end position="277"/>
    </location>
</feature>
<dbReference type="Gene3D" id="3.20.20.450">
    <property type="entry name" value="EAL domain"/>
    <property type="match status" value="1"/>
</dbReference>
<dbReference type="SUPFAM" id="SSF141868">
    <property type="entry name" value="EAL domain-like"/>
    <property type="match status" value="1"/>
</dbReference>
<dbReference type="GO" id="GO:0071111">
    <property type="term" value="F:cyclic-guanylate-specific phosphodiesterase activity"/>
    <property type="evidence" value="ECO:0007669"/>
    <property type="project" value="InterPro"/>
</dbReference>
<dbReference type="Proteomes" id="UP000071641">
    <property type="component" value="Unassembled WGS sequence"/>
</dbReference>
<dbReference type="PANTHER" id="PTHR33121:SF70">
    <property type="entry name" value="SIGNALING PROTEIN YKOW"/>
    <property type="match status" value="1"/>
</dbReference>
<evidence type="ECO:0000259" key="2">
    <source>
        <dbReference type="PROSITE" id="PS50883"/>
    </source>
</evidence>
<accession>A0A128F9G3</accession>
<dbReference type="InterPro" id="IPR043128">
    <property type="entry name" value="Rev_trsase/Diguanyl_cyclase"/>
</dbReference>
<keyword evidence="1" id="KW-0472">Membrane</keyword>
<organism evidence="3 4">
    <name type="scientific">Grimontia celer</name>
    <dbReference type="NCBI Taxonomy" id="1796497"/>
    <lineage>
        <taxon>Bacteria</taxon>
        <taxon>Pseudomonadati</taxon>
        <taxon>Pseudomonadota</taxon>
        <taxon>Gammaproteobacteria</taxon>
        <taxon>Vibrionales</taxon>
        <taxon>Vibrionaceae</taxon>
        <taxon>Grimontia</taxon>
    </lineage>
</organism>
<feature type="domain" description="EAL" evidence="2">
    <location>
        <begin position="585"/>
        <end position="838"/>
    </location>
</feature>
<dbReference type="InterPro" id="IPR001633">
    <property type="entry name" value="EAL_dom"/>
</dbReference>
<dbReference type="Pfam" id="PF07695">
    <property type="entry name" value="7TMR-DISM_7TM"/>
    <property type="match status" value="1"/>
</dbReference>
<feature type="transmembrane region" description="Helical" evidence="1">
    <location>
        <begin position="344"/>
        <end position="363"/>
    </location>
</feature>
<dbReference type="OrthoDB" id="6279314at2"/>
<dbReference type="PROSITE" id="PS50883">
    <property type="entry name" value="EAL"/>
    <property type="match status" value="1"/>
</dbReference>
<dbReference type="InterPro" id="IPR011622">
    <property type="entry name" value="7TMR_DISM_rcpt_extracell_dom2"/>
</dbReference>
<keyword evidence="4" id="KW-1185">Reference proteome</keyword>
<feature type="transmembrane region" description="Helical" evidence="1">
    <location>
        <begin position="12"/>
        <end position="32"/>
    </location>
</feature>